<name>A0A897MNN8_9EURY</name>
<dbReference type="InterPro" id="IPR050276">
    <property type="entry name" value="MshD_Acetyltransferase"/>
</dbReference>
<organism evidence="3 4">
    <name type="scientific">Natranaeroarchaeum sulfidigenes</name>
    <dbReference type="NCBI Taxonomy" id="2784880"/>
    <lineage>
        <taxon>Archaea</taxon>
        <taxon>Methanobacteriati</taxon>
        <taxon>Methanobacteriota</taxon>
        <taxon>Stenosarchaea group</taxon>
        <taxon>Halobacteria</taxon>
        <taxon>Halobacteriales</taxon>
        <taxon>Natronoarchaeaceae</taxon>
        <taxon>Natranaeroarchaeum</taxon>
    </lineage>
</organism>
<dbReference type="RefSeq" id="WP_238478669.1">
    <property type="nucleotide sequence ID" value="NZ_CP064786.1"/>
</dbReference>
<evidence type="ECO:0000259" key="2">
    <source>
        <dbReference type="PROSITE" id="PS51186"/>
    </source>
</evidence>
<reference evidence="3" key="1">
    <citation type="submission" date="2020-11" db="EMBL/GenBank/DDBJ databases">
        <title>Carbohydrate-dependent, anaerobic sulfur respiration: A novel catabolism in halophilic archaea.</title>
        <authorList>
            <person name="Sorokin D.Y."/>
            <person name="Messina E."/>
            <person name="Smedile F."/>
            <person name="La Cono V."/>
            <person name="Hallsworth J.E."/>
            <person name="Yakimov M.M."/>
        </authorList>
    </citation>
    <scope>NUCLEOTIDE SEQUENCE</scope>
    <source>
        <strain evidence="3">AArc-S</strain>
    </source>
</reference>
<proteinExistence type="predicted"/>
<feature type="region of interest" description="Disordered" evidence="1">
    <location>
        <begin position="1"/>
        <end position="26"/>
    </location>
</feature>
<dbReference type="Proteomes" id="UP000663586">
    <property type="component" value="Chromosome"/>
</dbReference>
<feature type="domain" description="N-acetyltransferase" evidence="2">
    <location>
        <begin position="30"/>
        <end position="176"/>
    </location>
</feature>
<dbReference type="KEGG" id="hara:AArcS_0314"/>
<dbReference type="Pfam" id="PF00583">
    <property type="entry name" value="Acetyltransf_1"/>
    <property type="match status" value="1"/>
</dbReference>
<dbReference type="InterPro" id="IPR016181">
    <property type="entry name" value="Acyl_CoA_acyltransferase"/>
</dbReference>
<gene>
    <name evidence="3" type="primary">wecD</name>
    <name evidence="3" type="ORF">AArcS_0314</name>
</gene>
<evidence type="ECO:0000313" key="3">
    <source>
        <dbReference type="EMBL" id="QSG01548.1"/>
    </source>
</evidence>
<evidence type="ECO:0000256" key="1">
    <source>
        <dbReference type="SAM" id="MobiDB-lite"/>
    </source>
</evidence>
<dbReference type="InterPro" id="IPR000182">
    <property type="entry name" value="GNAT_dom"/>
</dbReference>
<dbReference type="GeneID" id="70683700"/>
<dbReference type="EMBL" id="CP064786">
    <property type="protein sequence ID" value="QSG01548.1"/>
    <property type="molecule type" value="Genomic_DNA"/>
</dbReference>
<evidence type="ECO:0000313" key="4">
    <source>
        <dbReference type="Proteomes" id="UP000663586"/>
    </source>
</evidence>
<accession>A0A897MNN8</accession>
<dbReference type="PANTHER" id="PTHR43617">
    <property type="entry name" value="L-AMINO ACID N-ACETYLTRANSFERASE"/>
    <property type="match status" value="1"/>
</dbReference>
<keyword evidence="4" id="KW-1185">Reference proteome</keyword>
<protein>
    <submittedName>
        <fullName evidence="3">Acetyltransferase (GNAT) family</fullName>
    </submittedName>
</protein>
<sequence length="177" mass="19677">MSDDRLYPDEVAGSFPAPPTTFEDREGRDIRIAPYGTDDREALVEMYVGFDPADRAQGIPPSSERRVRDWLDVILGEGYSVIASHGDDIAGHAALVQDTEGDAYELAIFVTQEYQRAGIGGKLLRHLLGYGREQGIECVWLTVERWNTAAVSLYEKVGFEKSGSESFELEMALRLSD</sequence>
<keyword evidence="3" id="KW-0808">Transferase</keyword>
<dbReference type="PANTHER" id="PTHR43617:SF34">
    <property type="entry name" value="PUTATIVE-RELATED"/>
    <property type="match status" value="1"/>
</dbReference>
<dbReference type="PROSITE" id="PS51186">
    <property type="entry name" value="GNAT"/>
    <property type="match status" value="1"/>
</dbReference>
<dbReference type="CDD" id="cd04301">
    <property type="entry name" value="NAT_SF"/>
    <property type="match status" value="1"/>
</dbReference>
<dbReference type="SUPFAM" id="SSF55729">
    <property type="entry name" value="Acyl-CoA N-acyltransferases (Nat)"/>
    <property type="match status" value="1"/>
</dbReference>
<dbReference type="GO" id="GO:0016747">
    <property type="term" value="F:acyltransferase activity, transferring groups other than amino-acyl groups"/>
    <property type="evidence" value="ECO:0007669"/>
    <property type="project" value="InterPro"/>
</dbReference>
<dbReference type="AlphaFoldDB" id="A0A897MNN8"/>
<dbReference type="Gene3D" id="3.40.630.30">
    <property type="match status" value="1"/>
</dbReference>